<evidence type="ECO:0000256" key="2">
    <source>
        <dbReference type="ARBA" id="ARBA00004752"/>
    </source>
</evidence>
<dbReference type="PANTHER" id="PTHR43783:SF1">
    <property type="entry name" value="UDP-N-ACETYLGLUCOSAMINE 1-CARBOXYVINYLTRANSFERASE"/>
    <property type="match status" value="1"/>
</dbReference>
<dbReference type="EMBL" id="JADBEK010000001">
    <property type="protein sequence ID" value="MBE1582263.1"/>
    <property type="molecule type" value="Genomic_DNA"/>
</dbReference>
<evidence type="ECO:0000256" key="13">
    <source>
        <dbReference type="ARBA" id="ARBA00039754"/>
    </source>
</evidence>
<evidence type="ECO:0000256" key="1">
    <source>
        <dbReference type="ARBA" id="ARBA00004496"/>
    </source>
</evidence>
<keyword evidence="6" id="KW-0133">Cell shape</keyword>
<keyword evidence="4" id="KW-0132">Cell division</keyword>
<dbReference type="InterPro" id="IPR036968">
    <property type="entry name" value="Enolpyruvate_Tfrase_sf"/>
</dbReference>
<evidence type="ECO:0000313" key="18">
    <source>
        <dbReference type="EMBL" id="MBE1582263.1"/>
    </source>
</evidence>
<evidence type="ECO:0000256" key="12">
    <source>
        <dbReference type="ARBA" id="ARBA00039108"/>
    </source>
</evidence>
<keyword evidence="8" id="KW-0131">Cell cycle</keyword>
<accession>A0ABR9LNL4</accession>
<evidence type="ECO:0000256" key="6">
    <source>
        <dbReference type="ARBA" id="ARBA00022960"/>
    </source>
</evidence>
<protein>
    <recommendedName>
        <fullName evidence="13">UDP-N-acetylglucosamine 1-carboxyvinyltransferase</fullName>
        <ecNumber evidence="12">2.5.1.7</ecNumber>
    </recommendedName>
    <alternativeName>
        <fullName evidence="14">Enoylpyruvate transferase</fullName>
    </alternativeName>
    <alternativeName>
        <fullName evidence="15">UDP-N-acetylglucosamine enolpyruvyl transferase</fullName>
    </alternativeName>
</protein>
<evidence type="ECO:0000256" key="7">
    <source>
        <dbReference type="ARBA" id="ARBA00022984"/>
    </source>
</evidence>
<keyword evidence="19" id="KW-1185">Reference proteome</keyword>
<comment type="similarity">
    <text evidence="11">Belongs to the EPSP synthase family. MurA subfamily.</text>
</comment>
<dbReference type="EC" id="2.5.1.7" evidence="12"/>
<keyword evidence="5 18" id="KW-0808">Transferase</keyword>
<sequence>MNRLLVNGGRPLHGRCLVQGSKNIALHLYAASLLIPDVVELSNAPDIIDTHVCAELLRSLGADADYDDQRLKTKAAGKISAMIPAELGGRIRPTACFGAAVLVRAGQATFPLPGGDAFCDRPIDRHLAVMAAAGADITLHAGRVEATLAAGRPQAFSASLDTAFGPSLGATVTALFLAVTASGRSVLTDASIEPEVMHTIEFLNRAGADITVQHDGRIEIQGVDGLRAADYTVPVDRLEAGTLVMATAATDGRTTLEGARLADFPSAFHDAVNAVGIEMSDIPGGVAVARRHDLRATDFATAPHPGFPTDLQPQMTALLTLADGQSTITEAVYPKRATHVAGLREFGADIRENGNTLTVRGPRVLAGTRATGVDIRCVTALLLAALTAAGTSHISGVFHLNRGYSSLVPKLANLGADISFSDL</sequence>
<dbReference type="PANTHER" id="PTHR43783">
    <property type="entry name" value="UDP-N-ACETYLGLUCOSAMINE 1-CARBOXYVINYLTRANSFERASE"/>
    <property type="match status" value="1"/>
</dbReference>
<dbReference type="RefSeq" id="WP_192783567.1">
    <property type="nucleotide sequence ID" value="NZ_JADBEK010000001.1"/>
</dbReference>
<dbReference type="InterPro" id="IPR013792">
    <property type="entry name" value="RNA3'P_cycl/enolpyr_Trfase_a/b"/>
</dbReference>
<dbReference type="InterPro" id="IPR001986">
    <property type="entry name" value="Enolpyruvate_Tfrase_dom"/>
</dbReference>
<evidence type="ECO:0000256" key="14">
    <source>
        <dbReference type="ARBA" id="ARBA00042443"/>
    </source>
</evidence>
<dbReference type="Gene3D" id="3.65.10.10">
    <property type="entry name" value="Enolpyruvate transferase domain"/>
    <property type="match status" value="2"/>
</dbReference>
<evidence type="ECO:0000256" key="3">
    <source>
        <dbReference type="ARBA" id="ARBA00022490"/>
    </source>
</evidence>
<evidence type="ECO:0000256" key="5">
    <source>
        <dbReference type="ARBA" id="ARBA00022679"/>
    </source>
</evidence>
<comment type="pathway">
    <text evidence="2">Cell wall biogenesis; peptidoglycan biosynthesis.</text>
</comment>
<evidence type="ECO:0000256" key="16">
    <source>
        <dbReference type="ARBA" id="ARBA00047527"/>
    </source>
</evidence>
<dbReference type="SUPFAM" id="SSF55205">
    <property type="entry name" value="EPT/RTPC-like"/>
    <property type="match status" value="1"/>
</dbReference>
<comment type="caution">
    <text evidence="18">The sequence shown here is derived from an EMBL/GenBank/DDBJ whole genome shotgun (WGS) entry which is preliminary data.</text>
</comment>
<organism evidence="18 19">
    <name type="scientific">Nonomuraea angiospora</name>
    <dbReference type="NCBI Taxonomy" id="46172"/>
    <lineage>
        <taxon>Bacteria</taxon>
        <taxon>Bacillati</taxon>
        <taxon>Actinomycetota</taxon>
        <taxon>Actinomycetes</taxon>
        <taxon>Streptosporangiales</taxon>
        <taxon>Streptosporangiaceae</taxon>
        <taxon>Nonomuraea</taxon>
    </lineage>
</organism>
<keyword evidence="7" id="KW-0573">Peptidoglycan synthesis</keyword>
<evidence type="ECO:0000256" key="8">
    <source>
        <dbReference type="ARBA" id="ARBA00023306"/>
    </source>
</evidence>
<gene>
    <name evidence="18" type="ORF">H4W80_000521</name>
</gene>
<proteinExistence type="inferred from homology"/>
<comment type="subcellular location">
    <subcellularLocation>
        <location evidence="1">Cytoplasm</location>
    </subcellularLocation>
</comment>
<dbReference type="NCBIfam" id="NF006873">
    <property type="entry name" value="PRK09369.1"/>
    <property type="match status" value="1"/>
</dbReference>
<dbReference type="Pfam" id="PF00275">
    <property type="entry name" value="EPSP_synthase"/>
    <property type="match status" value="1"/>
</dbReference>
<name>A0ABR9LNL4_9ACTN</name>
<evidence type="ECO:0000256" key="15">
    <source>
        <dbReference type="ARBA" id="ARBA00042842"/>
    </source>
</evidence>
<comment type="catalytic activity">
    <reaction evidence="16">
        <text>phosphoenolpyruvate + UDP-N-acetyl-alpha-D-glucosamine = UDP-N-acetyl-3-O-(1-carboxyvinyl)-alpha-D-glucosamine + phosphate</text>
        <dbReference type="Rhea" id="RHEA:18681"/>
        <dbReference type="ChEBI" id="CHEBI:43474"/>
        <dbReference type="ChEBI" id="CHEBI:57705"/>
        <dbReference type="ChEBI" id="CHEBI:58702"/>
        <dbReference type="ChEBI" id="CHEBI:68483"/>
        <dbReference type="EC" id="2.5.1.7"/>
    </reaction>
</comment>
<feature type="domain" description="Enolpyruvate transferase" evidence="17">
    <location>
        <begin position="7"/>
        <end position="411"/>
    </location>
</feature>
<dbReference type="GO" id="GO:0008760">
    <property type="term" value="F:UDP-N-acetylglucosamine 1-carboxyvinyltransferase activity"/>
    <property type="evidence" value="ECO:0007669"/>
    <property type="project" value="UniProtKB-EC"/>
</dbReference>
<evidence type="ECO:0000256" key="11">
    <source>
        <dbReference type="ARBA" id="ARBA00038367"/>
    </source>
</evidence>
<dbReference type="InterPro" id="IPR050068">
    <property type="entry name" value="MurA_subfamily"/>
</dbReference>
<reference evidence="18 19" key="1">
    <citation type="submission" date="2020-10" db="EMBL/GenBank/DDBJ databases">
        <title>Sequencing the genomes of 1000 actinobacteria strains.</title>
        <authorList>
            <person name="Klenk H.-P."/>
        </authorList>
    </citation>
    <scope>NUCLEOTIDE SEQUENCE [LARGE SCALE GENOMIC DNA]</scope>
    <source>
        <strain evidence="18 19">DSM 43173</strain>
    </source>
</reference>
<comment type="function">
    <text evidence="10">Cell wall formation. Adds enolpyruvyl to UDP-N-acetylglucosamine.</text>
</comment>
<evidence type="ECO:0000256" key="4">
    <source>
        <dbReference type="ARBA" id="ARBA00022618"/>
    </source>
</evidence>
<evidence type="ECO:0000256" key="9">
    <source>
        <dbReference type="ARBA" id="ARBA00023316"/>
    </source>
</evidence>
<dbReference type="Proteomes" id="UP000633509">
    <property type="component" value="Unassembled WGS sequence"/>
</dbReference>
<evidence type="ECO:0000313" key="19">
    <source>
        <dbReference type="Proteomes" id="UP000633509"/>
    </source>
</evidence>
<keyword evidence="3" id="KW-0963">Cytoplasm</keyword>
<keyword evidence="9" id="KW-0961">Cell wall biogenesis/degradation</keyword>
<evidence type="ECO:0000259" key="17">
    <source>
        <dbReference type="Pfam" id="PF00275"/>
    </source>
</evidence>
<evidence type="ECO:0000256" key="10">
    <source>
        <dbReference type="ARBA" id="ARBA00037534"/>
    </source>
</evidence>